<proteinExistence type="predicted"/>
<dbReference type="EMBL" id="KQ981243">
    <property type="protein sequence ID" value="KYN44266.1"/>
    <property type="molecule type" value="Genomic_DNA"/>
</dbReference>
<dbReference type="Proteomes" id="UP000078541">
    <property type="component" value="Unassembled WGS sequence"/>
</dbReference>
<name>A0A151K122_9HYME</name>
<evidence type="ECO:0000313" key="2">
    <source>
        <dbReference type="EMBL" id="KYN44266.1"/>
    </source>
</evidence>
<gene>
    <name evidence="2" type="ORF">ALC56_01286</name>
</gene>
<evidence type="ECO:0000313" key="3">
    <source>
        <dbReference type="Proteomes" id="UP000078541"/>
    </source>
</evidence>
<dbReference type="AlphaFoldDB" id="A0A151K122"/>
<evidence type="ECO:0000256" key="1">
    <source>
        <dbReference type="SAM" id="MobiDB-lite"/>
    </source>
</evidence>
<sequence length="182" mass="20827">RFMAAIKIFKILGDQKVMYLLHFIGSATPADSYTATFNTLTSNLAEFYAPKPLEIAENFRVYQCKQQEDESLKDVMAALQKLSVQCNFKGYLKTALRNQLIFELVSRRAQSQLLKTRVQQSGVQTRRKPTTKTTKARNNAVLSNTNNIDTHHNHGKSITNVSYFRCECKFYGLHLIESVLQK</sequence>
<keyword evidence="3" id="KW-1185">Reference proteome</keyword>
<reference evidence="2 3" key="1">
    <citation type="submission" date="2016-03" db="EMBL/GenBank/DDBJ databases">
        <title>Trachymyrmex septentrionalis WGS genome.</title>
        <authorList>
            <person name="Nygaard S."/>
            <person name="Hu H."/>
            <person name="Boomsma J."/>
            <person name="Zhang G."/>
        </authorList>
    </citation>
    <scope>NUCLEOTIDE SEQUENCE [LARGE SCALE GENOMIC DNA]</scope>
    <source>
        <strain evidence="2">Tsep2-gDNA-1</strain>
        <tissue evidence="2">Whole body</tissue>
    </source>
</reference>
<organism evidence="2 3">
    <name type="scientific">Trachymyrmex septentrionalis</name>
    <dbReference type="NCBI Taxonomy" id="34720"/>
    <lineage>
        <taxon>Eukaryota</taxon>
        <taxon>Metazoa</taxon>
        <taxon>Ecdysozoa</taxon>
        <taxon>Arthropoda</taxon>
        <taxon>Hexapoda</taxon>
        <taxon>Insecta</taxon>
        <taxon>Pterygota</taxon>
        <taxon>Neoptera</taxon>
        <taxon>Endopterygota</taxon>
        <taxon>Hymenoptera</taxon>
        <taxon>Apocrita</taxon>
        <taxon>Aculeata</taxon>
        <taxon>Formicoidea</taxon>
        <taxon>Formicidae</taxon>
        <taxon>Myrmicinae</taxon>
        <taxon>Trachymyrmex</taxon>
    </lineage>
</organism>
<feature type="region of interest" description="Disordered" evidence="1">
    <location>
        <begin position="119"/>
        <end position="138"/>
    </location>
</feature>
<feature type="non-terminal residue" evidence="2">
    <location>
        <position position="1"/>
    </location>
</feature>
<protein>
    <submittedName>
        <fullName evidence="2">Uncharacterized protein</fullName>
    </submittedName>
</protein>
<dbReference type="STRING" id="34720.A0A151K122"/>
<accession>A0A151K122</accession>